<protein>
    <submittedName>
        <fullName evidence="1">Uncharacterized protein</fullName>
    </submittedName>
</protein>
<comment type="caution">
    <text evidence="1">The sequence shown here is derived from an EMBL/GenBank/DDBJ whole genome shotgun (WGS) entry which is preliminary data.</text>
</comment>
<evidence type="ECO:0000313" key="1">
    <source>
        <dbReference type="EMBL" id="KAJ2766825.1"/>
    </source>
</evidence>
<dbReference type="EMBL" id="JANBUJ010001591">
    <property type="protein sequence ID" value="KAJ2766825.1"/>
    <property type="molecule type" value="Genomic_DNA"/>
</dbReference>
<name>A0ACC1JTI0_9FUNG</name>
<proteinExistence type="predicted"/>
<dbReference type="Proteomes" id="UP001140234">
    <property type="component" value="Unassembled WGS sequence"/>
</dbReference>
<gene>
    <name evidence="1" type="ORF">IWQ57_004206</name>
</gene>
<keyword evidence="2" id="KW-1185">Reference proteome</keyword>
<sequence length="360" mass="36607">ELAAIDALAHGLADHTVDNRGDVGSWVRKQCLHSLAGVFEADSLVLARLATAGGGLAMRLLGLVLRSTTEKIDKLRAAAGRLLELLLGGQRLPDDGAAADPQLSDGGGGEFSWASPEAAYARIAPALAIGDEQLRRALFEGLVVAGAAEPLGKHAVGAVAAYAETLPVPGATAAGGPAAPDAGAGSAAQPAWSASGIVAELARLLLTDKRTSRVINPALIVADQLIDQGALAAASPSSWVSLYRAVRQVAAGLRAPQRLLLCLKLYGSLALASDGLACLAAGSLLAHTAHPSPTIRQAAADHLFAAVCINGAIDAGEDAAGIELLLVETDWAQDGPAARDARARLDSLLQPRLRRAPAAP</sequence>
<reference evidence="1" key="1">
    <citation type="submission" date="2022-07" db="EMBL/GenBank/DDBJ databases">
        <title>Phylogenomic reconstructions and comparative analyses of Kickxellomycotina fungi.</title>
        <authorList>
            <person name="Reynolds N.K."/>
            <person name="Stajich J.E."/>
            <person name="Barry K."/>
            <person name="Grigoriev I.V."/>
            <person name="Crous P."/>
            <person name="Smith M.E."/>
        </authorList>
    </citation>
    <scope>NUCLEOTIDE SEQUENCE</scope>
    <source>
        <strain evidence="1">CBS 109366</strain>
    </source>
</reference>
<organism evidence="1 2">
    <name type="scientific">Coemansia nantahalensis</name>
    <dbReference type="NCBI Taxonomy" id="2789366"/>
    <lineage>
        <taxon>Eukaryota</taxon>
        <taxon>Fungi</taxon>
        <taxon>Fungi incertae sedis</taxon>
        <taxon>Zoopagomycota</taxon>
        <taxon>Kickxellomycotina</taxon>
        <taxon>Kickxellomycetes</taxon>
        <taxon>Kickxellales</taxon>
        <taxon>Kickxellaceae</taxon>
        <taxon>Coemansia</taxon>
    </lineage>
</organism>
<accession>A0ACC1JTI0</accession>
<evidence type="ECO:0000313" key="2">
    <source>
        <dbReference type="Proteomes" id="UP001140234"/>
    </source>
</evidence>
<feature type="non-terminal residue" evidence="1">
    <location>
        <position position="1"/>
    </location>
</feature>